<comment type="caution">
    <text evidence="1">The sequence shown here is derived from an EMBL/GenBank/DDBJ whole genome shotgun (WGS) entry which is preliminary data.</text>
</comment>
<dbReference type="Proteomes" id="UP000237640">
    <property type="component" value="Unassembled WGS sequence"/>
</dbReference>
<organism evidence="1 2">
    <name type="scientific">Flagellimonas meridianipacifica</name>
    <dbReference type="NCBI Taxonomy" id="1080225"/>
    <lineage>
        <taxon>Bacteria</taxon>
        <taxon>Pseudomonadati</taxon>
        <taxon>Bacteroidota</taxon>
        <taxon>Flavobacteriia</taxon>
        <taxon>Flavobacteriales</taxon>
        <taxon>Flavobacteriaceae</taxon>
        <taxon>Flagellimonas</taxon>
    </lineage>
</organism>
<name>A0A2T0M6N9_9FLAO</name>
<evidence type="ECO:0000313" key="2">
    <source>
        <dbReference type="Proteomes" id="UP000237640"/>
    </source>
</evidence>
<evidence type="ECO:0000313" key="1">
    <source>
        <dbReference type="EMBL" id="PRX53045.1"/>
    </source>
</evidence>
<gene>
    <name evidence="1" type="ORF">CLV81_3946</name>
</gene>
<protein>
    <submittedName>
        <fullName evidence="1">Uncharacterized protein</fullName>
    </submittedName>
</protein>
<proteinExistence type="predicted"/>
<keyword evidence="2" id="KW-1185">Reference proteome</keyword>
<dbReference type="AlphaFoldDB" id="A0A2T0M6N9"/>
<sequence>MKKTVLFLVLGLLLGTSLYSQIKIGENPQNLDASSVLELESTTRALVITRVTNAQMLSITPLRGAMVYNTDTQCVHFYTGTEWFNPCATEGQTFSADANVNPDPTILLTETVTTNPANTNFNFEVGVINGVRNIAPSTIIGDFHITPSSITSLQLGDDSVTLDKLADGLINGQLLQWNGTEWELVEDSTFLANLGEDVTSTNNSITGTQTGAALVPMDLEVNVDGTTIEVDVSGLQIADNAITNDKMADDAINTDEIVDNAVTSAKILDGEIVDADVNAAAAIEGTKINPNFGAQNIATTGTLAAGNTTVTGTLSSTGITTIGANSITNVDGTNGQVLTTDGAGNATWQNPSPLAVATTTAIDGNGLAATPLDLADNAVTSAKILDGEIVDADVNAAAAIEGTKINPNFGAQNIATTGTLAAGNTTVNGSLRVNIREDNNLSVTILDSDYTVIVDNATDIDLPAANATNRGRIYVIKNLTGVTISMSSDSFVPSTSAISTPDVQQGVTQIQSDGTSWQQIN</sequence>
<dbReference type="RefSeq" id="WP_106147749.1">
    <property type="nucleotide sequence ID" value="NZ_PVYX01000003.1"/>
</dbReference>
<accession>A0A2T0M6N9</accession>
<dbReference type="EMBL" id="PVYX01000003">
    <property type="protein sequence ID" value="PRX53045.1"/>
    <property type="molecule type" value="Genomic_DNA"/>
</dbReference>
<dbReference type="OrthoDB" id="9808953at2"/>
<reference evidence="1 2" key="1">
    <citation type="submission" date="2018-03" db="EMBL/GenBank/DDBJ databases">
        <title>Genomic Encyclopedia of Archaeal and Bacterial Type Strains, Phase II (KMG-II): from individual species to whole genera.</title>
        <authorList>
            <person name="Goeker M."/>
        </authorList>
    </citation>
    <scope>NUCLEOTIDE SEQUENCE [LARGE SCALE GENOMIC DNA]</scope>
    <source>
        <strain evidence="1 2">DSM 25027</strain>
    </source>
</reference>